<evidence type="ECO:0000256" key="3">
    <source>
        <dbReference type="ARBA" id="ARBA00022692"/>
    </source>
</evidence>
<keyword evidence="7" id="KW-1185">Reference proteome</keyword>
<dbReference type="GO" id="GO:0016020">
    <property type="term" value="C:membrane"/>
    <property type="evidence" value="ECO:0007669"/>
    <property type="project" value="UniProtKB-SubCell"/>
</dbReference>
<evidence type="ECO:0000313" key="6">
    <source>
        <dbReference type="EMBL" id="RUP44570.1"/>
    </source>
</evidence>
<evidence type="ECO:0000256" key="1">
    <source>
        <dbReference type="ARBA" id="ARBA00004141"/>
    </source>
</evidence>
<keyword evidence="3 6" id="KW-0812">Transmembrane</keyword>
<dbReference type="InterPro" id="IPR008429">
    <property type="entry name" value="CLPTM1"/>
</dbReference>
<comment type="caution">
    <text evidence="6">The sequence shown here is derived from an EMBL/GenBank/DDBJ whole genome shotgun (WGS) entry which is preliminary data.</text>
</comment>
<dbReference type="Pfam" id="PF05602">
    <property type="entry name" value="CLPTM1"/>
    <property type="match status" value="1"/>
</dbReference>
<dbReference type="PANTHER" id="PTHR21347">
    <property type="entry name" value="CLEFT LIP AND PALATE ASSOCIATED TRANSMEMBRANE PROTEIN-RELATED"/>
    <property type="match status" value="1"/>
</dbReference>
<keyword evidence="5" id="KW-0472">Membrane</keyword>
<organism evidence="6 7">
    <name type="scientific">Jimgerdemannia flammicorona</name>
    <dbReference type="NCBI Taxonomy" id="994334"/>
    <lineage>
        <taxon>Eukaryota</taxon>
        <taxon>Fungi</taxon>
        <taxon>Fungi incertae sedis</taxon>
        <taxon>Mucoromycota</taxon>
        <taxon>Mucoromycotina</taxon>
        <taxon>Endogonomycetes</taxon>
        <taxon>Endogonales</taxon>
        <taxon>Endogonaceae</taxon>
        <taxon>Jimgerdemannia</taxon>
    </lineage>
</organism>
<evidence type="ECO:0000256" key="4">
    <source>
        <dbReference type="ARBA" id="ARBA00022989"/>
    </source>
</evidence>
<gene>
    <name evidence="6" type="ORF">BC936DRAFT_149284</name>
</gene>
<keyword evidence="4" id="KW-1133">Transmembrane helix</keyword>
<evidence type="ECO:0000256" key="5">
    <source>
        <dbReference type="ARBA" id="ARBA00023136"/>
    </source>
</evidence>
<protein>
    <submittedName>
        <fullName evidence="6">Cleft lip and palate transmembrane 1</fullName>
    </submittedName>
</protein>
<dbReference type="Proteomes" id="UP000268093">
    <property type="component" value="Unassembled WGS sequence"/>
</dbReference>
<name>A0A433D160_9FUNG</name>
<dbReference type="EMBL" id="RBNI01008716">
    <property type="protein sequence ID" value="RUP44570.1"/>
    <property type="molecule type" value="Genomic_DNA"/>
</dbReference>
<reference evidence="6 7" key="1">
    <citation type="journal article" date="2018" name="New Phytol.">
        <title>Phylogenomics of Endogonaceae and evolution of mycorrhizas within Mucoromycota.</title>
        <authorList>
            <person name="Chang Y."/>
            <person name="Desiro A."/>
            <person name="Na H."/>
            <person name="Sandor L."/>
            <person name="Lipzen A."/>
            <person name="Clum A."/>
            <person name="Barry K."/>
            <person name="Grigoriev I.V."/>
            <person name="Martin F.M."/>
            <person name="Stajich J.E."/>
            <person name="Smith M.E."/>
            <person name="Bonito G."/>
            <person name="Spatafora J.W."/>
        </authorList>
    </citation>
    <scope>NUCLEOTIDE SEQUENCE [LARGE SCALE GENOMIC DNA]</scope>
    <source>
        <strain evidence="6 7">GMNB39</strain>
    </source>
</reference>
<dbReference type="OrthoDB" id="378564at2759"/>
<dbReference type="GO" id="GO:0012505">
    <property type="term" value="C:endomembrane system"/>
    <property type="evidence" value="ECO:0007669"/>
    <property type="project" value="TreeGrafter"/>
</dbReference>
<proteinExistence type="inferred from homology"/>
<evidence type="ECO:0000313" key="7">
    <source>
        <dbReference type="Proteomes" id="UP000268093"/>
    </source>
</evidence>
<dbReference type="PANTHER" id="PTHR21347:SF0">
    <property type="entry name" value="LIPID SCRAMBLASE CLPTM1L"/>
    <property type="match status" value="1"/>
</dbReference>
<evidence type="ECO:0000256" key="2">
    <source>
        <dbReference type="ARBA" id="ARBA00009310"/>
    </source>
</evidence>
<dbReference type="AlphaFoldDB" id="A0A433D160"/>
<sequence length="368" mass="41577">MGLLSTAFTALTLALFALYLSNVVFSVLVLFHPTFHIPLIRPRPVLPTNPQFHVPAYPQTQAFDLIVYLTRSPDRPKSLRDLKPVWRVAGLSRENRFEGEKTLRYRVTSEESAFVHAFLTVAGKTIGTGGERDDPWPVHTVDALVKVMPVVVNNTRRLLTEGVGAEGGREEEENVVIPHGKTKLTLQVVHDTTHYPHAHIPPDLAYRLTFIPTPPYPYLPILAANHMSLKRSDWTPLNLTHPTPTELHLSVSLTSLGMYRLSYTLDTAFARMRDPDFPLHVAEEEIENLRQMVFEVNPTLLAVTVFASMLHMLFEFLALKEDVVHWKRVKYGDEGVSRTTLVLNAVNKVVVVGYLYDKRSVGRFERGG</sequence>
<comment type="similarity">
    <text evidence="2">Belongs to the CLPTM1 family.</text>
</comment>
<comment type="subcellular location">
    <subcellularLocation>
        <location evidence="1">Membrane</location>
        <topology evidence="1">Multi-pass membrane protein</topology>
    </subcellularLocation>
</comment>
<accession>A0A433D160</accession>